<evidence type="ECO:0000256" key="1">
    <source>
        <dbReference type="SAM" id="MobiDB-lite"/>
    </source>
</evidence>
<gene>
    <name evidence="2" type="ORF">OHC33_009643</name>
</gene>
<organism evidence="2 3">
    <name type="scientific">Knufia fluminis</name>
    <dbReference type="NCBI Taxonomy" id="191047"/>
    <lineage>
        <taxon>Eukaryota</taxon>
        <taxon>Fungi</taxon>
        <taxon>Dikarya</taxon>
        <taxon>Ascomycota</taxon>
        <taxon>Pezizomycotina</taxon>
        <taxon>Eurotiomycetes</taxon>
        <taxon>Chaetothyriomycetidae</taxon>
        <taxon>Chaetothyriales</taxon>
        <taxon>Trichomeriaceae</taxon>
        <taxon>Knufia</taxon>
    </lineage>
</organism>
<dbReference type="AlphaFoldDB" id="A0AAN8EGT9"/>
<reference evidence="2 3" key="1">
    <citation type="submission" date="2022-12" db="EMBL/GenBank/DDBJ databases">
        <title>Genomic features and morphological characterization of a novel Knufia sp. strain isolated from spacecraft assembly facility.</title>
        <authorList>
            <person name="Teixeira M."/>
            <person name="Chander A.M."/>
            <person name="Stajich J.E."/>
            <person name="Venkateswaran K."/>
        </authorList>
    </citation>
    <scope>NUCLEOTIDE SEQUENCE [LARGE SCALE GENOMIC DNA]</scope>
    <source>
        <strain evidence="2 3">FJI-L2-BK-P2</strain>
    </source>
</reference>
<proteinExistence type="predicted"/>
<feature type="compositionally biased region" description="Polar residues" evidence="1">
    <location>
        <begin position="455"/>
        <end position="504"/>
    </location>
</feature>
<comment type="caution">
    <text evidence="2">The sequence shown here is derived from an EMBL/GenBank/DDBJ whole genome shotgun (WGS) entry which is preliminary data.</text>
</comment>
<feature type="compositionally biased region" description="Basic and acidic residues" evidence="1">
    <location>
        <begin position="441"/>
        <end position="454"/>
    </location>
</feature>
<evidence type="ECO:0000313" key="2">
    <source>
        <dbReference type="EMBL" id="KAK5949290.1"/>
    </source>
</evidence>
<feature type="region of interest" description="Disordered" evidence="1">
    <location>
        <begin position="441"/>
        <end position="504"/>
    </location>
</feature>
<accession>A0AAN8EGT9</accession>
<keyword evidence="3" id="KW-1185">Reference proteome</keyword>
<dbReference type="EMBL" id="JAKLMC020000037">
    <property type="protein sequence ID" value="KAK5949290.1"/>
    <property type="molecule type" value="Genomic_DNA"/>
</dbReference>
<protein>
    <submittedName>
        <fullName evidence="2">Uncharacterized protein</fullName>
    </submittedName>
</protein>
<evidence type="ECO:0000313" key="3">
    <source>
        <dbReference type="Proteomes" id="UP001316803"/>
    </source>
</evidence>
<dbReference type="Proteomes" id="UP001316803">
    <property type="component" value="Unassembled WGS sequence"/>
</dbReference>
<sequence>MEKAKTDSKATEDLRCICDMFLPTRSSYEEFSTLDSELEDRIACYNRLTALCIEKNWSSLLDRVPTIVQEEPGNFENITRYIAEKGLGKMEDVLFRKVSAQHAVSKRYEILKSIMECFRSTSMSSGEHDKLIAWQRKSLTKLLPRDSRYNHDQGSKYGISLAAIAKDCPFEVSETLMQDKCLYTKGDSPLGHFIFAFHRENNRLDCADQRRYLQLGLDKFWHTLGDSKFRAQPNAKLQDCTRFSKLQRLLGLTNQYSTVSLQQAVMTLQDMLPSVQEHKTVSRNEFKDKWLPMAAQYAMPKDWALKNKGCQNCMECRGVTKFMSSSLEHTYEKRVTTSESNHLDKYFTNLHDAQFTVEVVTDKLGRKTWQCEKKHLSYARQHKEHSDALEDARMTLQRINGEDNRLERFLGPSLQLVLDCQASALPTIEDLKARRLPAHLAEESGKGSKREFSSHESSAAQINSTSVSKRQRTTTLLPGTETSIPTSTNHDAGDQVTSTSVSPP</sequence>
<name>A0AAN8EGT9_9EURO</name>